<feature type="signal peptide" evidence="9">
    <location>
        <begin position="1"/>
        <end position="25"/>
    </location>
</feature>
<feature type="chain" id="PRO_5003101158" evidence="9">
    <location>
        <begin position="26"/>
        <end position="70"/>
    </location>
</feature>
<evidence type="ECO:0000256" key="3">
    <source>
        <dbReference type="ARBA" id="ARBA00022525"/>
    </source>
</evidence>
<keyword evidence="8" id="KW-1015">Disulfide bond</keyword>
<accession>D7KEV7</accession>
<evidence type="ECO:0000256" key="6">
    <source>
        <dbReference type="ARBA" id="ARBA00022729"/>
    </source>
</evidence>
<evidence type="ECO:0000313" key="11">
    <source>
        <dbReference type="Proteomes" id="UP000008694"/>
    </source>
</evidence>
<keyword evidence="3" id="KW-0964">Secreted</keyword>
<comment type="similarity">
    <text evidence="2">Belongs to the DEFL family.</text>
</comment>
<dbReference type="PANTHER" id="PTHR33830:SF10">
    <property type="entry name" value="DEFENSIN-LIKE PROTEIN 122-RELATED"/>
    <property type="match status" value="1"/>
</dbReference>
<dbReference type="Gramene" id="fgenesh1_pm.C_scaffold_1003143">
    <property type="protein sequence ID" value="fgenesh1_pm.C_scaffold_1003143"/>
    <property type="gene ID" value="fgenesh1_pm.C_scaffold_1003143"/>
</dbReference>
<keyword evidence="6 9" id="KW-0732">Signal</keyword>
<evidence type="ECO:0000256" key="5">
    <source>
        <dbReference type="ARBA" id="ARBA00022577"/>
    </source>
</evidence>
<dbReference type="AlphaFoldDB" id="D7KEV7"/>
<evidence type="ECO:0000256" key="1">
    <source>
        <dbReference type="ARBA" id="ARBA00004613"/>
    </source>
</evidence>
<dbReference type="KEGG" id="aly:9327567"/>
<evidence type="ECO:0000256" key="4">
    <source>
        <dbReference type="ARBA" id="ARBA00022529"/>
    </source>
</evidence>
<comment type="subcellular location">
    <subcellularLocation>
        <location evidence="1">Secreted</location>
    </subcellularLocation>
</comment>
<dbReference type="EMBL" id="GL348713">
    <property type="protein sequence ID" value="EFH70441.1"/>
    <property type="molecule type" value="Genomic_DNA"/>
</dbReference>
<sequence>MSKATVIAIFMVVLVLGMVTKETQGHTCVDYFEVTLPDVCEANWCTSDCLKVHNGKGTCWQKFCQCIYDC</sequence>
<dbReference type="GO" id="GO:0005576">
    <property type="term" value="C:extracellular region"/>
    <property type="evidence" value="ECO:0007669"/>
    <property type="project" value="UniProtKB-SubCell"/>
</dbReference>
<dbReference type="Proteomes" id="UP000008694">
    <property type="component" value="Unassembled WGS sequence"/>
</dbReference>
<proteinExistence type="inferred from homology"/>
<organism evidence="11">
    <name type="scientific">Arabidopsis lyrata subsp. lyrata</name>
    <name type="common">Lyre-leaved rock-cress</name>
    <dbReference type="NCBI Taxonomy" id="81972"/>
    <lineage>
        <taxon>Eukaryota</taxon>
        <taxon>Viridiplantae</taxon>
        <taxon>Streptophyta</taxon>
        <taxon>Embryophyta</taxon>
        <taxon>Tracheophyta</taxon>
        <taxon>Spermatophyta</taxon>
        <taxon>Magnoliopsida</taxon>
        <taxon>eudicotyledons</taxon>
        <taxon>Gunneridae</taxon>
        <taxon>Pentapetalae</taxon>
        <taxon>rosids</taxon>
        <taxon>malvids</taxon>
        <taxon>Brassicales</taxon>
        <taxon>Brassicaceae</taxon>
        <taxon>Camelineae</taxon>
        <taxon>Arabidopsis</taxon>
    </lineage>
</organism>
<dbReference type="OrthoDB" id="1021021at2759"/>
<keyword evidence="7" id="KW-0611">Plant defense</keyword>
<dbReference type="GO" id="GO:0031640">
    <property type="term" value="P:killing of cells of another organism"/>
    <property type="evidence" value="ECO:0007669"/>
    <property type="project" value="UniProtKB-KW"/>
</dbReference>
<gene>
    <name evidence="10" type="ORF">ARALYDRAFT_314363</name>
</gene>
<name>D7KEV7_ARALL</name>
<dbReference type="HOGENOM" id="CLU_182511_2_0_1"/>
<dbReference type="Pfam" id="PF07333">
    <property type="entry name" value="SLR1-BP"/>
    <property type="match status" value="1"/>
</dbReference>
<protein>
    <submittedName>
        <fullName evidence="10">Uncharacterized protein</fullName>
    </submittedName>
</protein>
<keyword evidence="4" id="KW-0929">Antimicrobial</keyword>
<evidence type="ECO:0000256" key="9">
    <source>
        <dbReference type="SAM" id="SignalP"/>
    </source>
</evidence>
<evidence type="ECO:0000256" key="2">
    <source>
        <dbReference type="ARBA" id="ARBA00006722"/>
    </source>
</evidence>
<dbReference type="GO" id="GO:0050832">
    <property type="term" value="P:defense response to fungus"/>
    <property type="evidence" value="ECO:0007669"/>
    <property type="project" value="UniProtKB-KW"/>
</dbReference>
<evidence type="ECO:0000313" key="10">
    <source>
        <dbReference type="EMBL" id="EFH70441.1"/>
    </source>
</evidence>
<evidence type="ECO:0000256" key="8">
    <source>
        <dbReference type="ARBA" id="ARBA00023157"/>
    </source>
</evidence>
<dbReference type="PANTHER" id="PTHR33830">
    <property type="entry name" value="DEFENSIN-LIKE PROTEIN 184-RELATED"/>
    <property type="match status" value="1"/>
</dbReference>
<reference evidence="11" key="1">
    <citation type="journal article" date="2011" name="Nat. Genet.">
        <title>The Arabidopsis lyrata genome sequence and the basis of rapid genome size change.</title>
        <authorList>
            <person name="Hu T.T."/>
            <person name="Pattyn P."/>
            <person name="Bakker E.G."/>
            <person name="Cao J."/>
            <person name="Cheng J.-F."/>
            <person name="Clark R.M."/>
            <person name="Fahlgren N."/>
            <person name="Fawcett J.A."/>
            <person name="Grimwood J."/>
            <person name="Gundlach H."/>
            <person name="Haberer G."/>
            <person name="Hollister J.D."/>
            <person name="Ossowski S."/>
            <person name="Ottilar R.P."/>
            <person name="Salamov A.A."/>
            <person name="Schneeberger K."/>
            <person name="Spannagl M."/>
            <person name="Wang X."/>
            <person name="Yang L."/>
            <person name="Nasrallah M.E."/>
            <person name="Bergelson J."/>
            <person name="Carrington J.C."/>
            <person name="Gaut B.S."/>
            <person name="Schmutz J."/>
            <person name="Mayer K.F.X."/>
            <person name="Van de Peer Y."/>
            <person name="Grigoriev I.V."/>
            <person name="Nordborg M."/>
            <person name="Weigel D."/>
            <person name="Guo Y.-L."/>
        </authorList>
    </citation>
    <scope>NUCLEOTIDE SEQUENCE [LARGE SCALE GENOMIC DNA]</scope>
    <source>
        <strain evidence="11">cv. MN47</strain>
    </source>
</reference>
<evidence type="ECO:0000256" key="7">
    <source>
        <dbReference type="ARBA" id="ARBA00022821"/>
    </source>
</evidence>
<dbReference type="InterPro" id="IPR010851">
    <property type="entry name" value="DEFL"/>
</dbReference>
<keyword evidence="11" id="KW-1185">Reference proteome</keyword>
<keyword evidence="5" id="KW-0295">Fungicide</keyword>